<protein>
    <submittedName>
        <fullName evidence="2">Uncharacterized protein</fullName>
    </submittedName>
</protein>
<reference evidence="2" key="2">
    <citation type="submission" date="2019-10" db="EMBL/GenBank/DDBJ databases">
        <authorList>
            <consortium name="NCBI Genome Project"/>
        </authorList>
    </citation>
    <scope>NUCLEOTIDE SEQUENCE</scope>
    <source>
        <strain evidence="2">NI907</strain>
    </source>
</reference>
<evidence type="ECO:0000313" key="2">
    <source>
        <dbReference type="RefSeq" id="XP_030988309.1"/>
    </source>
</evidence>
<proteinExistence type="predicted"/>
<dbReference type="AlphaFoldDB" id="A0A6P8BND5"/>
<accession>A0A6P8BND5</accession>
<dbReference type="KEGG" id="pgri:PgNI_00887"/>
<dbReference type="GeneID" id="41955878"/>
<reference evidence="2" key="1">
    <citation type="journal article" date="2019" name="Mol. Biol. Evol.">
        <title>Blast fungal genomes show frequent chromosomal changes, gene gains and losses, and effector gene turnover.</title>
        <authorList>
            <person name="Gomez Luciano L.B."/>
            <person name="Jason Tsai I."/>
            <person name="Chuma I."/>
            <person name="Tosa Y."/>
            <person name="Chen Y.H."/>
            <person name="Li J.Y."/>
            <person name="Li M.Y."/>
            <person name="Jade Lu M.Y."/>
            <person name="Nakayashiki H."/>
            <person name="Li W.H."/>
        </authorList>
    </citation>
    <scope>NUCLEOTIDE SEQUENCE</scope>
    <source>
        <strain evidence="2">NI907</strain>
    </source>
</reference>
<reference evidence="2" key="3">
    <citation type="submission" date="2025-08" db="UniProtKB">
        <authorList>
            <consortium name="RefSeq"/>
        </authorList>
    </citation>
    <scope>IDENTIFICATION</scope>
    <source>
        <strain evidence="2">NI907</strain>
    </source>
</reference>
<evidence type="ECO:0000313" key="1">
    <source>
        <dbReference type="Proteomes" id="UP000515153"/>
    </source>
</evidence>
<name>A0A6P8BND5_PYRGI</name>
<dbReference type="RefSeq" id="XP_030988309.1">
    <property type="nucleotide sequence ID" value="XM_031120964.1"/>
</dbReference>
<keyword evidence="1" id="KW-1185">Reference proteome</keyword>
<sequence length="60" mass="6933">MSRDIIDGHALYLFQFGPMPTSSHRNLWINPLSLPTLQFNITSAQQHMRALLILIRLCQI</sequence>
<organism evidence="1 2">
    <name type="scientific">Pyricularia grisea</name>
    <name type="common">Crabgrass-specific blast fungus</name>
    <name type="synonym">Magnaporthe grisea</name>
    <dbReference type="NCBI Taxonomy" id="148305"/>
    <lineage>
        <taxon>Eukaryota</taxon>
        <taxon>Fungi</taxon>
        <taxon>Dikarya</taxon>
        <taxon>Ascomycota</taxon>
        <taxon>Pezizomycotina</taxon>
        <taxon>Sordariomycetes</taxon>
        <taxon>Sordariomycetidae</taxon>
        <taxon>Magnaporthales</taxon>
        <taxon>Pyriculariaceae</taxon>
        <taxon>Pyricularia</taxon>
    </lineage>
</organism>
<dbReference type="Proteomes" id="UP000515153">
    <property type="component" value="Unplaced"/>
</dbReference>
<gene>
    <name evidence="2" type="ORF">PgNI_00887</name>
</gene>